<proteinExistence type="predicted"/>
<evidence type="ECO:0000256" key="2">
    <source>
        <dbReference type="SAM" id="Phobius"/>
    </source>
</evidence>
<evidence type="ECO:0000256" key="1">
    <source>
        <dbReference type="SAM" id="MobiDB-lite"/>
    </source>
</evidence>
<keyword evidence="2" id="KW-1133">Transmembrane helix</keyword>
<sequence>MPLQVVQAKATMPKPSFSRSGSRPDSSRYSCTALDPGASEVFTQGLRERPARLALRASRAAAMTLRGLLVLVQLVMAAMMTAPSGIWPGVSSQGPAMPRSAKSVVATRLCGLDGPAMLRTTVDRSKPSMRSYSACFRLSAHRPACFA</sequence>
<feature type="compositionally biased region" description="Low complexity" evidence="1">
    <location>
        <begin position="16"/>
        <end position="30"/>
    </location>
</feature>
<dbReference type="Proteomes" id="UP000077037">
    <property type="component" value="Unassembled WGS sequence"/>
</dbReference>
<keyword evidence="2" id="KW-0472">Membrane</keyword>
<accession>A0A157MPX0</accession>
<dbReference type="EMBL" id="FKBS01000013">
    <property type="protein sequence ID" value="SAI10870.1"/>
    <property type="molecule type" value="Genomic_DNA"/>
</dbReference>
<evidence type="ECO:0000313" key="4">
    <source>
        <dbReference type="Proteomes" id="UP000077037"/>
    </source>
</evidence>
<organism evidence="3 4">
    <name type="scientific">Bordetella ansorpii</name>
    <dbReference type="NCBI Taxonomy" id="288768"/>
    <lineage>
        <taxon>Bacteria</taxon>
        <taxon>Pseudomonadati</taxon>
        <taxon>Pseudomonadota</taxon>
        <taxon>Betaproteobacteria</taxon>
        <taxon>Burkholderiales</taxon>
        <taxon>Alcaligenaceae</taxon>
        <taxon>Bordetella</taxon>
    </lineage>
</organism>
<feature type="region of interest" description="Disordered" evidence="1">
    <location>
        <begin position="1"/>
        <end position="30"/>
    </location>
</feature>
<keyword evidence="2" id="KW-0812">Transmembrane</keyword>
<evidence type="ECO:0000313" key="3">
    <source>
        <dbReference type="EMBL" id="SAI10870.1"/>
    </source>
</evidence>
<gene>
    <name evidence="3" type="ORF">SAMEA1982600_01331</name>
</gene>
<reference evidence="3 4" key="1">
    <citation type="submission" date="2016-03" db="EMBL/GenBank/DDBJ databases">
        <authorList>
            <consortium name="Pathogen Informatics"/>
        </authorList>
    </citation>
    <scope>NUCLEOTIDE SEQUENCE [LARGE SCALE GENOMIC DNA]</scope>
    <source>
        <strain evidence="3 4">NCTC13364</strain>
    </source>
</reference>
<dbReference type="AlphaFoldDB" id="A0A157MPX0"/>
<protein>
    <submittedName>
        <fullName evidence="3">Uncharacterized protein</fullName>
    </submittedName>
</protein>
<feature type="transmembrane region" description="Helical" evidence="2">
    <location>
        <begin position="68"/>
        <end position="90"/>
    </location>
</feature>
<name>A0A157MPX0_9BORD</name>